<evidence type="ECO:0000313" key="6">
    <source>
        <dbReference type="Proteomes" id="UP001431656"/>
    </source>
</evidence>
<dbReference type="InterPro" id="IPR000253">
    <property type="entry name" value="FHA_dom"/>
</dbReference>
<dbReference type="InterPro" id="IPR050923">
    <property type="entry name" value="Cell_Proc_Reg/RNA_Proc"/>
</dbReference>
<evidence type="ECO:0000256" key="3">
    <source>
        <dbReference type="SAM" id="Phobius"/>
    </source>
</evidence>
<evidence type="ECO:0000256" key="2">
    <source>
        <dbReference type="SAM" id="MobiDB-lite"/>
    </source>
</evidence>
<evidence type="ECO:0000313" key="5">
    <source>
        <dbReference type="EMBL" id="BEH02230.1"/>
    </source>
</evidence>
<dbReference type="InterPro" id="IPR008984">
    <property type="entry name" value="SMAD_FHA_dom_sf"/>
</dbReference>
<proteinExistence type="predicted"/>
<keyword evidence="3" id="KW-0812">Transmembrane</keyword>
<feature type="domain" description="FHA" evidence="4">
    <location>
        <begin position="101"/>
        <end position="150"/>
    </location>
</feature>
<evidence type="ECO:0000259" key="4">
    <source>
        <dbReference type="PROSITE" id="PS50006"/>
    </source>
</evidence>
<dbReference type="PROSITE" id="PS50006">
    <property type="entry name" value="FHA_DOMAIN"/>
    <property type="match status" value="1"/>
</dbReference>
<gene>
    <name evidence="5" type="primary">fhaB</name>
    <name evidence="5" type="ORF">brsh051_15110</name>
</gene>
<keyword evidence="6" id="KW-1185">Reference proteome</keyword>
<name>A0AAN0K6T1_9ACTN</name>
<dbReference type="CDD" id="cd00060">
    <property type="entry name" value="FHA"/>
    <property type="match status" value="1"/>
</dbReference>
<sequence>MSTILVATLKIAFLVLMWLFILFVTNVIRVDLFGRRVTAEELVAADEQASSLSTGSLQKSFRGRRAARAGAAPPPAPTTVTITTGRGAGTSATLPEVGKEIVLGRASSCDLDVDDDYASSKHAKIWRDAEGFVVEDLLSTNGTYVNGQRITQPVRIDRGDIVRVGRSQMQLDG</sequence>
<dbReference type="PANTHER" id="PTHR23308">
    <property type="entry name" value="NUCLEAR INHIBITOR OF PROTEIN PHOSPHATASE-1"/>
    <property type="match status" value="1"/>
</dbReference>
<protein>
    <submittedName>
        <fullName evidence="5">Antibiotic biosynthesis regulator FhaB</fullName>
    </submittedName>
</protein>
<keyword evidence="3" id="KW-1133">Transmembrane helix</keyword>
<keyword evidence="3" id="KW-0472">Membrane</keyword>
<accession>A0AAN0K6T1</accession>
<dbReference type="KEGG" id="broo:brsh051_15110"/>
<evidence type="ECO:0000256" key="1">
    <source>
        <dbReference type="ARBA" id="ARBA00022553"/>
    </source>
</evidence>
<feature type="region of interest" description="Disordered" evidence="2">
    <location>
        <begin position="64"/>
        <end position="89"/>
    </location>
</feature>
<keyword evidence="1" id="KW-0597">Phosphoprotein</keyword>
<dbReference type="SUPFAM" id="SSF49879">
    <property type="entry name" value="SMAD/FHA domain"/>
    <property type="match status" value="1"/>
</dbReference>
<organism evidence="5 6">
    <name type="scientific">Brooklawnia propionicigenes</name>
    <dbReference type="NCBI Taxonomy" id="3041175"/>
    <lineage>
        <taxon>Bacteria</taxon>
        <taxon>Bacillati</taxon>
        <taxon>Actinomycetota</taxon>
        <taxon>Actinomycetes</taxon>
        <taxon>Propionibacteriales</taxon>
        <taxon>Propionibacteriaceae</taxon>
        <taxon>Brooklawnia</taxon>
    </lineage>
</organism>
<feature type="transmembrane region" description="Helical" evidence="3">
    <location>
        <begin position="6"/>
        <end position="28"/>
    </location>
</feature>
<dbReference type="RefSeq" id="WP_286263668.1">
    <property type="nucleotide sequence ID" value="NZ_AP028056.1"/>
</dbReference>
<dbReference type="Pfam" id="PF00498">
    <property type="entry name" value="FHA"/>
    <property type="match status" value="1"/>
</dbReference>
<dbReference type="EMBL" id="AP028056">
    <property type="protein sequence ID" value="BEH02230.1"/>
    <property type="molecule type" value="Genomic_DNA"/>
</dbReference>
<dbReference type="Gene3D" id="2.60.200.20">
    <property type="match status" value="1"/>
</dbReference>
<dbReference type="AlphaFoldDB" id="A0AAN0K6T1"/>
<dbReference type="Proteomes" id="UP001431656">
    <property type="component" value="Chromosome"/>
</dbReference>
<dbReference type="SMART" id="SM00240">
    <property type="entry name" value="FHA"/>
    <property type="match status" value="1"/>
</dbReference>
<reference evidence="5" key="1">
    <citation type="journal article" date="2024" name="Int. J. Syst. Evol. Microbiol.">
        <title>Brooklawnia propionicigenes sp. nov., a facultatively anaerobic, propionate-producing bacterium isolated from a methanogenic reactor treating waste from cattle farms.</title>
        <authorList>
            <person name="Akita Y."/>
            <person name="Ueki A."/>
            <person name="Tonouchi A."/>
            <person name="Sugawara Y."/>
            <person name="Honma S."/>
            <person name="Kaku N."/>
            <person name="Ueki K."/>
        </authorList>
    </citation>
    <scope>NUCLEOTIDE SEQUENCE</scope>
    <source>
        <strain evidence="5">SH051</strain>
    </source>
</reference>